<gene>
    <name evidence="2" type="ORF">SDRG_06399</name>
</gene>
<dbReference type="AlphaFoldDB" id="T0QEF8"/>
<dbReference type="Proteomes" id="UP000030762">
    <property type="component" value="Unassembled WGS sequence"/>
</dbReference>
<dbReference type="EMBL" id="JH767148">
    <property type="protein sequence ID" value="EQC36294.1"/>
    <property type="molecule type" value="Genomic_DNA"/>
</dbReference>
<feature type="compositionally biased region" description="Basic and acidic residues" evidence="1">
    <location>
        <begin position="69"/>
        <end position="89"/>
    </location>
</feature>
<feature type="region of interest" description="Disordered" evidence="1">
    <location>
        <begin position="69"/>
        <end position="99"/>
    </location>
</feature>
<evidence type="ECO:0000256" key="1">
    <source>
        <dbReference type="SAM" id="MobiDB-lite"/>
    </source>
</evidence>
<evidence type="ECO:0000313" key="2">
    <source>
        <dbReference type="EMBL" id="EQC36294.1"/>
    </source>
</evidence>
<accession>T0QEF8</accession>
<dbReference type="RefSeq" id="XP_008610400.1">
    <property type="nucleotide sequence ID" value="XM_008612178.1"/>
</dbReference>
<dbReference type="VEuPathDB" id="FungiDB:SDRG_06399"/>
<dbReference type="InParanoid" id="T0QEF8"/>
<name>T0QEF8_SAPDV</name>
<sequence length="212" mass="24629">MSLTVSNGSPLMRAATSKDTSLLDASFLAAIDDAVRFEPKLPASALERALDHDTSCNCAEHRRHHYRGDDATSLDETKRQRRQRAIEKRNQKRHITPQRPALRAPTVLVDTRNNRLASAKYRANCRERTHRVDATIQEMLARYPTYGIDAYAPTQLIKSERRHDESLDAYRKRTNREAADFSRQEQRRKLQFYKLQLQLLTTRILSNEDDYC</sequence>
<organism evidence="2 3">
    <name type="scientific">Saprolegnia diclina (strain VS20)</name>
    <dbReference type="NCBI Taxonomy" id="1156394"/>
    <lineage>
        <taxon>Eukaryota</taxon>
        <taxon>Sar</taxon>
        <taxon>Stramenopiles</taxon>
        <taxon>Oomycota</taxon>
        <taxon>Saprolegniomycetes</taxon>
        <taxon>Saprolegniales</taxon>
        <taxon>Saprolegniaceae</taxon>
        <taxon>Saprolegnia</taxon>
    </lineage>
</organism>
<evidence type="ECO:0000313" key="3">
    <source>
        <dbReference type="Proteomes" id="UP000030762"/>
    </source>
</evidence>
<keyword evidence="3" id="KW-1185">Reference proteome</keyword>
<dbReference type="GeneID" id="19947126"/>
<protein>
    <submittedName>
        <fullName evidence="2">Uncharacterized protein</fullName>
    </submittedName>
</protein>
<proteinExistence type="predicted"/>
<reference evidence="2 3" key="1">
    <citation type="submission" date="2012-04" db="EMBL/GenBank/DDBJ databases">
        <title>The Genome Sequence of Saprolegnia declina VS20.</title>
        <authorList>
            <consortium name="The Broad Institute Genome Sequencing Platform"/>
            <person name="Russ C."/>
            <person name="Nusbaum C."/>
            <person name="Tyler B."/>
            <person name="van West P."/>
            <person name="Dieguez-Uribeondo J."/>
            <person name="de Bruijn I."/>
            <person name="Tripathy S."/>
            <person name="Jiang R."/>
            <person name="Young S.K."/>
            <person name="Zeng Q."/>
            <person name="Gargeya S."/>
            <person name="Fitzgerald M."/>
            <person name="Haas B."/>
            <person name="Abouelleil A."/>
            <person name="Alvarado L."/>
            <person name="Arachchi H.M."/>
            <person name="Berlin A."/>
            <person name="Chapman S.B."/>
            <person name="Goldberg J."/>
            <person name="Griggs A."/>
            <person name="Gujja S."/>
            <person name="Hansen M."/>
            <person name="Howarth C."/>
            <person name="Imamovic A."/>
            <person name="Larimer J."/>
            <person name="McCowen C."/>
            <person name="Montmayeur A."/>
            <person name="Murphy C."/>
            <person name="Neiman D."/>
            <person name="Pearson M."/>
            <person name="Priest M."/>
            <person name="Roberts A."/>
            <person name="Saif S."/>
            <person name="Shea T."/>
            <person name="Sisk P."/>
            <person name="Sykes S."/>
            <person name="Wortman J."/>
            <person name="Nusbaum C."/>
            <person name="Birren B."/>
        </authorList>
    </citation>
    <scope>NUCLEOTIDE SEQUENCE [LARGE SCALE GENOMIC DNA]</scope>
    <source>
        <strain evidence="2 3">VS20</strain>
    </source>
</reference>